<keyword evidence="3" id="KW-1185">Reference proteome</keyword>
<dbReference type="STRING" id="1123402.SAMN02583745_01533"/>
<feature type="transmembrane region" description="Helical" evidence="1">
    <location>
        <begin position="7"/>
        <end position="30"/>
    </location>
</feature>
<reference evidence="3" key="1">
    <citation type="submission" date="2016-10" db="EMBL/GenBank/DDBJ databases">
        <authorList>
            <person name="Varghese N."/>
            <person name="Submissions S."/>
        </authorList>
    </citation>
    <scope>NUCLEOTIDE SEQUENCE [LARGE SCALE GENOMIC DNA]</scope>
    <source>
        <strain evidence="3">DSM 18579</strain>
    </source>
</reference>
<dbReference type="RefSeq" id="WP_093319305.1">
    <property type="nucleotide sequence ID" value="NZ_FOHV01000010.1"/>
</dbReference>
<dbReference type="OrthoDB" id="7063162at2"/>
<sequence length="388" mass="43490">MYKAVKFVDYLANLIFLIVFIVISEISFAASFQSTQIPSSLEGHAPFFKSIGARIQSLKTAQNNHLTVGSILEVPTYLPASLNHPLYQFDDADGDPSGMLGIGLTESMEKGQKPIPIKWYIIKAKPGFRFADEPDTSGSLITHWNDDQIEEIEPLTGFYSSINPNSHQIIIPQKAAGYRIGFKALPTSEYGVPDTGRWLKAWDLNYFYTQSEVREPGYVQPENCAIDADCGVPTTHNPDGAGGVVSLPDYFIKIFDQDDERLLSDNVELAVNHTYFAIIQVKDAGKLREPNEQEISTLKWHIMQFDSDDSNNPTESILATYAQDSGRFINHSQNESTELILNGERYKKYFFSTQTTNSDAHEALKSIKPNFSEQSFGLQVSIEFELSQ</sequence>
<protein>
    <submittedName>
        <fullName evidence="2">Uncharacterized protein</fullName>
    </submittedName>
</protein>
<accession>A0A1I0C9F1</accession>
<keyword evidence="1" id="KW-0472">Membrane</keyword>
<proteinExistence type="predicted"/>
<gene>
    <name evidence="2" type="ORF">SAMN02583745_01533</name>
</gene>
<evidence type="ECO:0000313" key="3">
    <source>
        <dbReference type="Proteomes" id="UP000242642"/>
    </source>
</evidence>
<keyword evidence="1" id="KW-1133">Transmembrane helix</keyword>
<dbReference type="Proteomes" id="UP000242642">
    <property type="component" value="Unassembled WGS sequence"/>
</dbReference>
<dbReference type="EMBL" id="FOHV01000010">
    <property type="protein sequence ID" value="SET16129.1"/>
    <property type="molecule type" value="Genomic_DNA"/>
</dbReference>
<evidence type="ECO:0000256" key="1">
    <source>
        <dbReference type="SAM" id="Phobius"/>
    </source>
</evidence>
<name>A0A1I0C9F1_9GAMM</name>
<keyword evidence="1" id="KW-0812">Transmembrane</keyword>
<evidence type="ECO:0000313" key="2">
    <source>
        <dbReference type="EMBL" id="SET16129.1"/>
    </source>
</evidence>
<dbReference type="AlphaFoldDB" id="A0A1I0C9F1"/>
<organism evidence="2 3">
    <name type="scientific">Thorsellia anophelis DSM 18579</name>
    <dbReference type="NCBI Taxonomy" id="1123402"/>
    <lineage>
        <taxon>Bacteria</taxon>
        <taxon>Pseudomonadati</taxon>
        <taxon>Pseudomonadota</taxon>
        <taxon>Gammaproteobacteria</taxon>
        <taxon>Enterobacterales</taxon>
        <taxon>Thorselliaceae</taxon>
        <taxon>Thorsellia</taxon>
    </lineage>
</organism>